<evidence type="ECO:0000313" key="2">
    <source>
        <dbReference type="Proteomes" id="UP000037239"/>
    </source>
</evidence>
<protein>
    <recommendedName>
        <fullName evidence="3">RES domain-containing protein</fullName>
    </recommendedName>
</protein>
<dbReference type="Proteomes" id="UP000037239">
    <property type="component" value="Unassembled WGS sequence"/>
</dbReference>
<dbReference type="EMBL" id="AWFK01000021">
    <property type="protein sequence ID" value="KOA47831.1"/>
    <property type="molecule type" value="Genomic_DNA"/>
</dbReference>
<reference evidence="1 2" key="1">
    <citation type="journal article" date="2015" name="Int J Genomics">
        <title>Comparative Genomics Revealed Genetic Diversity and Species/Strain-Level Differences in Carbohydrate Metabolism of Three Probiotic Bifidobacterial Species.</title>
        <authorList>
            <person name="Odamaki T."/>
            <person name="Horigome A."/>
            <person name="Sugahara H."/>
            <person name="Hashikura N."/>
            <person name="Minami J."/>
            <person name="Xiao J.Z."/>
            <person name="Abe F."/>
        </authorList>
    </citation>
    <scope>NUCLEOTIDE SEQUENCE [LARGE SCALE GENOMIC DNA]</scope>
    <source>
        <strain evidence="1 2">MCC 0483</strain>
    </source>
</reference>
<name>A0AB34T5N6_9BIFI</name>
<comment type="caution">
    <text evidence="1">The sequence shown here is derived from an EMBL/GenBank/DDBJ whole genome shotgun (WGS) entry which is preliminary data.</text>
</comment>
<accession>A0AB34T5N6</accession>
<proteinExistence type="predicted"/>
<organism evidence="1 2">
    <name type="scientific">Bifidobacterium animalis subsp. animalis MCC 0483</name>
    <dbReference type="NCBI Taxonomy" id="1365955"/>
    <lineage>
        <taxon>Bacteria</taxon>
        <taxon>Bacillati</taxon>
        <taxon>Actinomycetota</taxon>
        <taxon>Actinomycetes</taxon>
        <taxon>Bifidobacteriales</taxon>
        <taxon>Bifidobacteriaceae</taxon>
        <taxon>Bifidobacterium</taxon>
    </lineage>
</organism>
<evidence type="ECO:0008006" key="3">
    <source>
        <dbReference type="Google" id="ProtNLM"/>
    </source>
</evidence>
<sequence>MEGRKQCGTFRLICRACDTKVFSKYENFSVYTENFETLAPYHEEQIILNQIAMKNSLSSLYDALQSASTFQDALNYITENGSRHSETPLKQYLQVSQDDAIQYNRIFKETQKISHKNNIHNVYRIGFYRIIPHQMQVAFQGLILPRQDFDGSIIYDGESEKQFNPLHVCIFPDKERTILLAFCKSKCVQYRSLLRTIRAMDDDDAAKALIALSINYSSNFYISDRSDIEKGTEEYKYLQHLAGDDGTYFTGFQMTAGISTSHLCNISKQCRINAMTENQPLYTQFHLIPNSFIEP</sequence>
<evidence type="ECO:0000313" key="1">
    <source>
        <dbReference type="EMBL" id="KOA47831.1"/>
    </source>
</evidence>
<dbReference type="AlphaFoldDB" id="A0AB34T5N6"/>
<gene>
    <name evidence="1" type="ORF">BAAM0483_09160</name>
</gene>